<dbReference type="InterPro" id="IPR017853">
    <property type="entry name" value="GH"/>
</dbReference>
<dbReference type="PRINTS" id="PR00133">
    <property type="entry name" value="GLHYDRLASE3"/>
</dbReference>
<dbReference type="GO" id="GO:0045493">
    <property type="term" value="P:xylan catabolic process"/>
    <property type="evidence" value="ECO:0007669"/>
    <property type="project" value="InterPro"/>
</dbReference>
<proteinExistence type="inferred from homology"/>
<dbReference type="GO" id="GO:0046556">
    <property type="term" value="F:alpha-L-arabinofuranosidase activity"/>
    <property type="evidence" value="ECO:0007669"/>
    <property type="project" value="TreeGrafter"/>
</dbReference>
<dbReference type="STRING" id="762903.Pedsa_0103"/>
<reference evidence="5" key="2">
    <citation type="submission" date="2011-02" db="EMBL/GenBank/DDBJ databases">
        <title>The complete genome of Pedobacter saltans DSM 12145.</title>
        <authorList>
            <consortium name="US DOE Joint Genome Institute (JGI-PGF)"/>
            <person name="Lucas S."/>
            <person name="Copeland A."/>
            <person name="Lapidus A."/>
            <person name="Bruce D."/>
            <person name="Goodwin L."/>
            <person name="Pitluck S."/>
            <person name="Kyrpides N."/>
            <person name="Mavromatis K."/>
            <person name="Pagani I."/>
            <person name="Ivanova N."/>
            <person name="Ovchinnikova G."/>
            <person name="Lu M."/>
            <person name="Detter J.C."/>
            <person name="Han C."/>
            <person name="Land M."/>
            <person name="Hauser L."/>
            <person name="Markowitz V."/>
            <person name="Cheng J.-F."/>
            <person name="Hugenholtz P."/>
            <person name="Woyke T."/>
            <person name="Wu D."/>
            <person name="Tindall B."/>
            <person name="Pomrenke H.G."/>
            <person name="Brambilla E."/>
            <person name="Klenk H.-P."/>
            <person name="Eisen J.A."/>
        </authorList>
    </citation>
    <scope>NUCLEOTIDE SEQUENCE [LARGE SCALE GENOMIC DNA]</scope>
    <source>
        <strain evidence="5">ATCC 51119 / DSM 12145 / JCM 21818 / LMG 10337 / NBRC 100064 / NCIMB 13643</strain>
    </source>
</reference>
<dbReference type="GO" id="GO:0031222">
    <property type="term" value="P:arabinan catabolic process"/>
    <property type="evidence" value="ECO:0007669"/>
    <property type="project" value="TreeGrafter"/>
</dbReference>
<dbReference type="Pfam" id="PF00933">
    <property type="entry name" value="Glyco_hydro_3"/>
    <property type="match status" value="1"/>
</dbReference>
<keyword evidence="2 4" id="KW-0378">Hydrolase</keyword>
<evidence type="ECO:0000256" key="2">
    <source>
        <dbReference type="ARBA" id="ARBA00022801"/>
    </source>
</evidence>
<dbReference type="GO" id="GO:0008422">
    <property type="term" value="F:beta-glucosidase activity"/>
    <property type="evidence" value="ECO:0007669"/>
    <property type="project" value="UniProtKB-EC"/>
</dbReference>
<dbReference type="InterPro" id="IPR036962">
    <property type="entry name" value="Glyco_hydro_3_N_sf"/>
</dbReference>
<accession>F0SCV0</accession>
<keyword evidence="5" id="KW-1185">Reference proteome</keyword>
<dbReference type="PANTHER" id="PTHR42721:SF3">
    <property type="entry name" value="BETA-D-XYLOSIDASE 5-RELATED"/>
    <property type="match status" value="1"/>
</dbReference>
<reference evidence="4 5" key="1">
    <citation type="journal article" date="2011" name="Stand. Genomic Sci.">
        <title>Complete genome sequence of the gliding, heparinolytic Pedobacter saltans type strain (113).</title>
        <authorList>
            <person name="Liolios K."/>
            <person name="Sikorski J."/>
            <person name="Lu M."/>
            <person name="Nolan M."/>
            <person name="Lapidus A."/>
            <person name="Lucas S."/>
            <person name="Hammon N."/>
            <person name="Deshpande S."/>
            <person name="Cheng J.F."/>
            <person name="Tapia R."/>
            <person name="Han C."/>
            <person name="Goodwin L."/>
            <person name="Pitluck S."/>
            <person name="Huntemann M."/>
            <person name="Ivanova N."/>
            <person name="Pagani I."/>
            <person name="Mavromatis K."/>
            <person name="Ovchinikova G."/>
            <person name="Pati A."/>
            <person name="Chen A."/>
            <person name="Palaniappan K."/>
            <person name="Land M."/>
            <person name="Hauser L."/>
            <person name="Brambilla E.M."/>
            <person name="Kotsyurbenko O."/>
            <person name="Rohde M."/>
            <person name="Tindall B.J."/>
            <person name="Abt B."/>
            <person name="Goker M."/>
            <person name="Detter J.C."/>
            <person name="Woyke T."/>
            <person name="Bristow J."/>
            <person name="Eisen J.A."/>
            <person name="Markowitz V."/>
            <person name="Hugenholtz P."/>
            <person name="Klenk H.P."/>
            <person name="Kyrpides N.C."/>
        </authorList>
    </citation>
    <scope>NUCLEOTIDE SEQUENCE [LARGE SCALE GENOMIC DNA]</scope>
    <source>
        <strain evidence="5">ATCC 51119 / DSM 12145 / JCM 21818 / LMG 10337 / NBRC 100064 / NCIMB 13643</strain>
    </source>
</reference>
<dbReference type="EMBL" id="CP002545">
    <property type="protein sequence ID" value="ADY50689.1"/>
    <property type="molecule type" value="Genomic_DNA"/>
</dbReference>
<dbReference type="AlphaFoldDB" id="F0SCV0"/>
<keyword evidence="4" id="KW-0326">Glycosidase</keyword>
<comment type="similarity">
    <text evidence="1">Belongs to the glycosyl hydrolase 3 family.</text>
</comment>
<dbReference type="KEGG" id="psn:Pedsa_0103"/>
<dbReference type="EC" id="3.2.1.21" evidence="4"/>
<dbReference type="InterPro" id="IPR044993">
    <property type="entry name" value="BXL"/>
</dbReference>
<dbReference type="Proteomes" id="UP000000310">
    <property type="component" value="Chromosome"/>
</dbReference>
<name>F0SCV0_PSESL</name>
<dbReference type="HOGENOM" id="CLU_004542_3_1_10"/>
<gene>
    <name evidence="4" type="ordered locus">Pedsa_0103</name>
</gene>
<feature type="domain" description="Glycoside hydrolase family 3 N-terminal" evidence="3">
    <location>
        <begin position="52"/>
        <end position="261"/>
    </location>
</feature>
<dbReference type="Gene3D" id="3.20.20.300">
    <property type="entry name" value="Glycoside hydrolase, family 3, N-terminal domain"/>
    <property type="match status" value="1"/>
</dbReference>
<protein>
    <submittedName>
        <fullName evidence="4">Beta-glucosidase</fullName>
        <ecNumber evidence="4">3.2.1.21</ecNumber>
    </submittedName>
</protein>
<dbReference type="GO" id="GO:0009044">
    <property type="term" value="F:xylan 1,4-beta-xylosidase activity"/>
    <property type="evidence" value="ECO:0007669"/>
    <property type="project" value="InterPro"/>
</dbReference>
<dbReference type="SUPFAM" id="SSF51445">
    <property type="entry name" value="(Trans)glycosidases"/>
    <property type="match status" value="1"/>
</dbReference>
<dbReference type="eggNOG" id="COG1472">
    <property type="taxonomic scope" value="Bacteria"/>
</dbReference>
<evidence type="ECO:0000313" key="4">
    <source>
        <dbReference type="EMBL" id="ADY50689.1"/>
    </source>
</evidence>
<evidence type="ECO:0000256" key="1">
    <source>
        <dbReference type="ARBA" id="ARBA00005336"/>
    </source>
</evidence>
<evidence type="ECO:0000259" key="3">
    <source>
        <dbReference type="Pfam" id="PF00933"/>
    </source>
</evidence>
<evidence type="ECO:0000313" key="5">
    <source>
        <dbReference type="Proteomes" id="UP000000310"/>
    </source>
</evidence>
<sequence>MRIFGIYLFLIFISSQLLAQSKQYPFQDANLPFEKRVNDLLSRLTLEEKVSLMQDVSRSVERLGIKQYNWWNEALHGVARAGLATVFPQSIGMAASFDRDALFNVFNAVSDEARAKHNYYLSQGSYGRYEGLTMWTPTINIFRDPRWGRGIETYGEDPYLTAVLGVEAVKGLQGPSGGKYDKLHACAKHFAVHSGPEWNRHSFDAANIKQRDLYETYLPAFKALVKDAKVQEVMCAYNRFEGDPCCGSDKLLQQILRKKWGSKA</sequence>
<dbReference type="InterPro" id="IPR001764">
    <property type="entry name" value="Glyco_hydro_3_N"/>
</dbReference>
<dbReference type="SMR" id="F0SCV0"/>
<dbReference type="RefSeq" id="WP_013631192.1">
    <property type="nucleotide sequence ID" value="NC_015177.1"/>
</dbReference>
<organism evidence="4 5">
    <name type="scientific">Pseudopedobacter saltans (strain ATCC 51119 / DSM 12145 / JCM 21818 / CCUG 39354 / LMG 10337 / NBRC 100064 / NCIMB 13643)</name>
    <name type="common">Pedobacter saltans</name>
    <dbReference type="NCBI Taxonomy" id="762903"/>
    <lineage>
        <taxon>Bacteria</taxon>
        <taxon>Pseudomonadati</taxon>
        <taxon>Bacteroidota</taxon>
        <taxon>Sphingobacteriia</taxon>
        <taxon>Sphingobacteriales</taxon>
        <taxon>Sphingobacteriaceae</taxon>
        <taxon>Pseudopedobacter</taxon>
    </lineage>
</organism>
<dbReference type="PANTHER" id="PTHR42721">
    <property type="entry name" value="SUGAR HYDROLASE-RELATED"/>
    <property type="match status" value="1"/>
</dbReference>